<dbReference type="Proteomes" id="UP000238196">
    <property type="component" value="Unassembled WGS sequence"/>
</dbReference>
<feature type="transmembrane region" description="Helical" evidence="7">
    <location>
        <begin position="36"/>
        <end position="58"/>
    </location>
</feature>
<reference evidence="9 10" key="1">
    <citation type="submission" date="2018-02" db="EMBL/GenBank/DDBJ databases">
        <title>novel marine gammaproteobacteria from coastal saline agro ecosystem.</title>
        <authorList>
            <person name="Krishnan R."/>
            <person name="Ramesh Kumar N."/>
        </authorList>
    </citation>
    <scope>NUCLEOTIDE SEQUENCE [LARGE SCALE GENOMIC DNA]</scope>
    <source>
        <strain evidence="9 10">228</strain>
    </source>
</reference>
<evidence type="ECO:0000256" key="2">
    <source>
        <dbReference type="ARBA" id="ARBA00007400"/>
    </source>
</evidence>
<dbReference type="GO" id="GO:0005886">
    <property type="term" value="C:plasma membrane"/>
    <property type="evidence" value="ECO:0007669"/>
    <property type="project" value="UniProtKB-SubCell"/>
</dbReference>
<comment type="caution">
    <text evidence="9">The sequence shown here is derived from an EMBL/GenBank/DDBJ whole genome shotgun (WGS) entry which is preliminary data.</text>
</comment>
<dbReference type="PANTHER" id="PTHR40074">
    <property type="entry name" value="O-ACETYLTRANSFERASE WECH"/>
    <property type="match status" value="1"/>
</dbReference>
<evidence type="ECO:0000256" key="4">
    <source>
        <dbReference type="ARBA" id="ARBA00022692"/>
    </source>
</evidence>
<feature type="transmembrane region" description="Helical" evidence="7">
    <location>
        <begin position="246"/>
        <end position="264"/>
    </location>
</feature>
<dbReference type="OrthoDB" id="265992at2"/>
<evidence type="ECO:0000256" key="5">
    <source>
        <dbReference type="ARBA" id="ARBA00022989"/>
    </source>
</evidence>
<dbReference type="InterPro" id="IPR002656">
    <property type="entry name" value="Acyl_transf_3_dom"/>
</dbReference>
<dbReference type="PANTHER" id="PTHR40074:SF2">
    <property type="entry name" value="O-ACETYLTRANSFERASE WECH"/>
    <property type="match status" value="1"/>
</dbReference>
<evidence type="ECO:0000256" key="7">
    <source>
        <dbReference type="SAM" id="Phobius"/>
    </source>
</evidence>
<proteinExistence type="inferred from homology"/>
<feature type="transmembrane region" description="Helical" evidence="7">
    <location>
        <begin position="78"/>
        <end position="98"/>
    </location>
</feature>
<comment type="similarity">
    <text evidence="2">Belongs to the acyltransferase 3 family.</text>
</comment>
<dbReference type="Pfam" id="PF01757">
    <property type="entry name" value="Acyl_transf_3"/>
    <property type="match status" value="1"/>
</dbReference>
<keyword evidence="3" id="KW-1003">Cell membrane</keyword>
<feature type="transmembrane region" description="Helical" evidence="7">
    <location>
        <begin position="214"/>
        <end position="234"/>
    </location>
</feature>
<protein>
    <recommendedName>
        <fullName evidence="8">Acyltransferase 3 domain-containing protein</fullName>
    </recommendedName>
</protein>
<keyword evidence="4 7" id="KW-0812">Transmembrane</keyword>
<gene>
    <name evidence="9" type="ORF">C4K68_10050</name>
</gene>
<feature type="transmembrane region" description="Helical" evidence="7">
    <location>
        <begin position="271"/>
        <end position="290"/>
    </location>
</feature>
<dbReference type="GO" id="GO:0009246">
    <property type="term" value="P:enterobacterial common antigen biosynthetic process"/>
    <property type="evidence" value="ECO:0007669"/>
    <property type="project" value="TreeGrafter"/>
</dbReference>
<keyword evidence="5 7" id="KW-1133">Transmembrane helix</keyword>
<keyword evidence="6 7" id="KW-0472">Membrane</keyword>
<dbReference type="EMBL" id="PRLP01000032">
    <property type="protein sequence ID" value="PPC77534.1"/>
    <property type="molecule type" value="Genomic_DNA"/>
</dbReference>
<evidence type="ECO:0000313" key="10">
    <source>
        <dbReference type="Proteomes" id="UP000238196"/>
    </source>
</evidence>
<accession>A0A2S5KRQ8</accession>
<comment type="subcellular location">
    <subcellularLocation>
        <location evidence="1">Cell membrane</location>
        <topology evidence="1">Multi-pass membrane protein</topology>
    </subcellularLocation>
</comment>
<feature type="transmembrane region" description="Helical" evidence="7">
    <location>
        <begin position="12"/>
        <end position="30"/>
    </location>
</feature>
<feature type="domain" description="Acyltransferase 3" evidence="8">
    <location>
        <begin position="5"/>
        <end position="315"/>
    </location>
</feature>
<organism evidence="9 10">
    <name type="scientific">Proteobacteria bacterium 228</name>
    <dbReference type="NCBI Taxonomy" id="2083153"/>
    <lineage>
        <taxon>Bacteria</taxon>
        <taxon>Pseudomonadati</taxon>
        <taxon>Pseudomonadota</taxon>
    </lineage>
</organism>
<evidence type="ECO:0000259" key="8">
    <source>
        <dbReference type="Pfam" id="PF01757"/>
    </source>
</evidence>
<sequence>MQRNIALDGLKITLALMVVALHCGFLTDLAPHASYLLIHGLFRAAVPVFFIINGYFFWQALAPRNPDAGNATPACRDWFYRIVLLYAFWMLFYAVFWLPADTGVPTDGWTRLVVLLFGYYHLWYLPATIGAAALTWLIRHRSAGLMATLALLTLLTGTALQYAFSYHLAGPQLTGLLPDKTMVYRNFLLFGLPYFLCGVLLQRCQLGSRLSPAAIGRLVLLGIGLVLLESYVNYQLTGGKEGFDMLLSLALLCPALFLLANSYLLRGSAPLGRLAAALYFIHPLFIHLLHRYTELKATPLTLAVIPVSLVAALLLLQLNQRLRLLV</sequence>
<feature type="transmembrane region" description="Helical" evidence="7">
    <location>
        <begin position="296"/>
        <end position="316"/>
    </location>
</feature>
<evidence type="ECO:0000256" key="6">
    <source>
        <dbReference type="ARBA" id="ARBA00023136"/>
    </source>
</evidence>
<name>A0A2S5KRQ8_9PROT</name>
<evidence type="ECO:0000313" key="9">
    <source>
        <dbReference type="EMBL" id="PPC77534.1"/>
    </source>
</evidence>
<evidence type="ECO:0000256" key="1">
    <source>
        <dbReference type="ARBA" id="ARBA00004651"/>
    </source>
</evidence>
<dbReference type="AlphaFoldDB" id="A0A2S5KRQ8"/>
<dbReference type="GO" id="GO:0016413">
    <property type="term" value="F:O-acetyltransferase activity"/>
    <property type="evidence" value="ECO:0007669"/>
    <property type="project" value="TreeGrafter"/>
</dbReference>
<evidence type="ECO:0000256" key="3">
    <source>
        <dbReference type="ARBA" id="ARBA00022475"/>
    </source>
</evidence>
<feature type="transmembrane region" description="Helical" evidence="7">
    <location>
        <begin position="145"/>
        <end position="164"/>
    </location>
</feature>
<feature type="transmembrane region" description="Helical" evidence="7">
    <location>
        <begin position="118"/>
        <end position="138"/>
    </location>
</feature>
<feature type="transmembrane region" description="Helical" evidence="7">
    <location>
        <begin position="184"/>
        <end position="202"/>
    </location>
</feature>